<reference evidence="3 5" key="1">
    <citation type="journal article" date="2019" name="Sci. Rep.">
        <title>Differences in resource use lead to coexistence of seed-transmitted microbial populations.</title>
        <authorList>
            <person name="Torres-Cortes G."/>
            <person name="Garcia B.J."/>
            <person name="Compant S."/>
            <person name="Rezki S."/>
            <person name="Jones P."/>
            <person name="Preveaux A."/>
            <person name="Briand M."/>
            <person name="Roulet A."/>
            <person name="Bouchez O."/>
            <person name="Jacobson D."/>
            <person name="Barret M."/>
        </authorList>
    </citation>
    <scope>NUCLEOTIDE SEQUENCE [LARGE SCALE GENOMIC DNA]</scope>
    <source>
        <strain evidence="3 5">CFBP13530</strain>
    </source>
</reference>
<feature type="domain" description="CinA C-terminal" evidence="1">
    <location>
        <begin position="14"/>
        <end position="164"/>
    </location>
</feature>
<dbReference type="GO" id="GO:0016853">
    <property type="term" value="F:isomerase activity"/>
    <property type="evidence" value="ECO:0007669"/>
    <property type="project" value="UniProtKB-KW"/>
</dbReference>
<keyword evidence="7" id="KW-1185">Reference proteome</keyword>
<dbReference type="InterPro" id="IPR036653">
    <property type="entry name" value="CinA-like_C"/>
</dbReference>
<sequence>MNQSAYNVAKTTGELTKQVANVLTDRGLRLTTAESCTGGNLATALCAEEGTAAFYDIGVITFSDEAKQKMLGVQASTLEKYTAVSEQAVREMSAGALERAGADISIAISGYAGPDGGDDGTPAGTVWFAWNFHGQIKTDRQLFSGDCQDVVEKSVRYALAELVASLYAWKKSKA</sequence>
<keyword evidence="2" id="KW-0413">Isomerase</keyword>
<reference evidence="4 6" key="2">
    <citation type="submission" date="2019-03" db="EMBL/GenBank/DDBJ databases">
        <authorList>
            <consortium name="Pathogen Informatics"/>
        </authorList>
    </citation>
    <scope>NUCLEOTIDE SEQUENCE [LARGE SCALE GENOMIC DNA]</scope>
    <source>
        <strain evidence="4 6">NCTC12126</strain>
    </source>
</reference>
<evidence type="ECO:0000313" key="6">
    <source>
        <dbReference type="Proteomes" id="UP000351155"/>
    </source>
</evidence>
<evidence type="ECO:0000313" key="4">
    <source>
        <dbReference type="EMBL" id="VFS44316.1"/>
    </source>
</evidence>
<evidence type="ECO:0000313" key="7">
    <source>
        <dbReference type="Proteomes" id="UP000683583"/>
    </source>
</evidence>
<accession>A0A484Z9A2</accession>
<dbReference type="EMBL" id="QGAL01000003">
    <property type="protein sequence ID" value="TKK19337.1"/>
    <property type="molecule type" value="Genomic_DNA"/>
</dbReference>
<dbReference type="Gene3D" id="3.90.950.20">
    <property type="entry name" value="CinA-like"/>
    <property type="match status" value="1"/>
</dbReference>
<protein>
    <submittedName>
        <fullName evidence="2">2-oxo-tetronate isomerase</fullName>
    </submittedName>
    <submittedName>
        <fullName evidence="4">Competence damage-inducible protein A</fullName>
    </submittedName>
</protein>
<organism evidence="4 6">
    <name type="scientific">Enterobacter cancerogenus</name>
    <dbReference type="NCBI Taxonomy" id="69218"/>
    <lineage>
        <taxon>Bacteria</taxon>
        <taxon>Pseudomonadati</taxon>
        <taxon>Pseudomonadota</taxon>
        <taxon>Gammaproteobacteria</taxon>
        <taxon>Enterobacterales</taxon>
        <taxon>Enterobacteriaceae</taxon>
        <taxon>Enterobacter</taxon>
        <taxon>Enterobacter cloacae complex</taxon>
    </lineage>
</organism>
<dbReference type="AlphaFoldDB" id="A0A484Z9A2"/>
<evidence type="ECO:0000313" key="2">
    <source>
        <dbReference type="EMBL" id="QXA48606.1"/>
    </source>
</evidence>
<name>A0A484Z9A2_9ENTR</name>
<proteinExistence type="predicted"/>
<dbReference type="NCBIfam" id="TIGR00199">
    <property type="entry name" value="PncC_domain"/>
    <property type="match status" value="1"/>
</dbReference>
<gene>
    <name evidence="4" type="primary">ygaD_2</name>
    <name evidence="3" type="ORF">EcCFBP13530_13560</name>
    <name evidence="2" type="ORF">I6L58_18095</name>
    <name evidence="4" type="ORF">NCTC12126_05616</name>
</gene>
<dbReference type="Pfam" id="PF02464">
    <property type="entry name" value="CinA"/>
    <property type="match status" value="1"/>
</dbReference>
<dbReference type="EMBL" id="CP077290">
    <property type="protein sequence ID" value="QXA48606.1"/>
    <property type="molecule type" value="Genomic_DNA"/>
</dbReference>
<dbReference type="GeneID" id="66612940"/>
<dbReference type="Proteomes" id="UP000683583">
    <property type="component" value="Chromosome"/>
</dbReference>
<dbReference type="RefSeq" id="WP_058608480.1">
    <property type="nucleotide sequence ID" value="NZ_CAXOED010000025.1"/>
</dbReference>
<dbReference type="Proteomes" id="UP000306327">
    <property type="component" value="Unassembled WGS sequence"/>
</dbReference>
<dbReference type="InterPro" id="IPR008136">
    <property type="entry name" value="CinA_C"/>
</dbReference>
<reference evidence="2 7" key="3">
    <citation type="submission" date="2021-06" db="EMBL/GenBank/DDBJ databases">
        <title>FDA dAtabase for Regulatory Grade micrObial Sequences (FDA-ARGOS): Supporting development and validation of Infectious Disease Dx tests.</title>
        <authorList>
            <person name="Sproer C."/>
            <person name="Gronow S."/>
            <person name="Severitt S."/>
            <person name="Schroder I."/>
            <person name="Tallon L."/>
            <person name="Sadzewicz L."/>
            <person name="Zhao X."/>
            <person name="Boylan J."/>
            <person name="Ott S."/>
            <person name="Bowen H."/>
            <person name="Vavikolanu K."/>
            <person name="Mehta A."/>
            <person name="Aluvathingal J."/>
            <person name="Nadendla S."/>
            <person name="Lowell S."/>
            <person name="Myers T."/>
            <person name="Yan Y."/>
        </authorList>
    </citation>
    <scope>NUCLEOTIDE SEQUENCE [LARGE SCALE GENOMIC DNA]</scope>
    <source>
        <strain evidence="2 7">FDAARGOS 1428</strain>
    </source>
</reference>
<evidence type="ECO:0000259" key="1">
    <source>
        <dbReference type="Pfam" id="PF02464"/>
    </source>
</evidence>
<dbReference type="EMBL" id="CAADIW010000072">
    <property type="protein sequence ID" value="VFS44316.1"/>
    <property type="molecule type" value="Genomic_DNA"/>
</dbReference>
<dbReference type="NCBIfam" id="NF002972">
    <property type="entry name" value="PRK03657.1"/>
    <property type="match status" value="1"/>
</dbReference>
<dbReference type="Proteomes" id="UP000351155">
    <property type="component" value="Unassembled WGS sequence"/>
</dbReference>
<dbReference type="SUPFAM" id="SSF142433">
    <property type="entry name" value="CinA-like"/>
    <property type="match status" value="1"/>
</dbReference>
<evidence type="ECO:0000313" key="5">
    <source>
        <dbReference type="Proteomes" id="UP000306327"/>
    </source>
</evidence>
<evidence type="ECO:0000313" key="3">
    <source>
        <dbReference type="EMBL" id="TKK19337.1"/>
    </source>
</evidence>